<organism evidence="1 2">
    <name type="scientific">Romanomermis culicivorax</name>
    <name type="common">Nematode worm</name>
    <dbReference type="NCBI Taxonomy" id="13658"/>
    <lineage>
        <taxon>Eukaryota</taxon>
        <taxon>Metazoa</taxon>
        <taxon>Ecdysozoa</taxon>
        <taxon>Nematoda</taxon>
        <taxon>Enoplea</taxon>
        <taxon>Dorylaimia</taxon>
        <taxon>Mermithida</taxon>
        <taxon>Mermithoidea</taxon>
        <taxon>Mermithidae</taxon>
        <taxon>Romanomermis</taxon>
    </lineage>
</organism>
<reference evidence="2" key="1">
    <citation type="submission" date="2022-11" db="UniProtKB">
        <authorList>
            <consortium name="WormBaseParasite"/>
        </authorList>
    </citation>
    <scope>IDENTIFICATION</scope>
</reference>
<proteinExistence type="predicted"/>
<name>A0A915IAH9_ROMCU</name>
<dbReference type="WBParaSite" id="nRc.2.0.1.t11175-RA">
    <property type="protein sequence ID" value="nRc.2.0.1.t11175-RA"/>
    <property type="gene ID" value="nRc.2.0.1.g11175"/>
</dbReference>
<dbReference type="AlphaFoldDB" id="A0A915IAH9"/>
<dbReference type="Proteomes" id="UP000887565">
    <property type="component" value="Unplaced"/>
</dbReference>
<keyword evidence="1" id="KW-1185">Reference proteome</keyword>
<sequence>MQAFQIPIKLGTATTQALMDTGAQCFVLSSGLVKHAFDNQTEEIKAKQAVQQTQPSPHQPSSWQLEVTELAKPIFLIAQAFVSISPHCQQ</sequence>
<accession>A0A915IAH9</accession>
<evidence type="ECO:0000313" key="1">
    <source>
        <dbReference type="Proteomes" id="UP000887565"/>
    </source>
</evidence>
<protein>
    <submittedName>
        <fullName evidence="2">Retropepsins domain-containing protein</fullName>
    </submittedName>
</protein>
<evidence type="ECO:0000313" key="2">
    <source>
        <dbReference type="WBParaSite" id="nRc.2.0.1.t11175-RA"/>
    </source>
</evidence>